<dbReference type="EMBL" id="LWCA01000329">
    <property type="protein sequence ID" value="OAF69137.1"/>
    <property type="molecule type" value="Genomic_DNA"/>
</dbReference>
<dbReference type="Gene3D" id="1.20.5.110">
    <property type="match status" value="1"/>
</dbReference>
<dbReference type="InterPro" id="IPR010908">
    <property type="entry name" value="Longin_dom"/>
</dbReference>
<evidence type="ECO:0000256" key="4">
    <source>
        <dbReference type="ARBA" id="ARBA00023139"/>
    </source>
</evidence>
<dbReference type="PROSITE" id="PS50859">
    <property type="entry name" value="LONGIN"/>
    <property type="match status" value="1"/>
</dbReference>
<organism evidence="11 12">
    <name type="scientific">Intoshia linei</name>
    <dbReference type="NCBI Taxonomy" id="1819745"/>
    <lineage>
        <taxon>Eukaryota</taxon>
        <taxon>Metazoa</taxon>
        <taxon>Spiralia</taxon>
        <taxon>Lophotrochozoa</taxon>
        <taxon>Mesozoa</taxon>
        <taxon>Orthonectida</taxon>
        <taxon>Rhopaluridae</taxon>
        <taxon>Intoshia</taxon>
    </lineage>
</organism>
<dbReference type="PANTHER" id="PTHR45806:SF1">
    <property type="entry name" value="SYNAPTOBREVIN HOMOLOG YKT6"/>
    <property type="match status" value="1"/>
</dbReference>
<keyword evidence="8" id="KW-0175">Coiled coil</keyword>
<evidence type="ECO:0000256" key="2">
    <source>
        <dbReference type="ARBA" id="ARBA00022481"/>
    </source>
</evidence>
<comment type="caution">
    <text evidence="11">The sequence shown here is derived from an EMBL/GenBank/DDBJ whole genome shotgun (WGS) entry which is preliminary data.</text>
</comment>
<name>A0A177B4B3_9BILA</name>
<feature type="domain" description="Longin" evidence="9">
    <location>
        <begin position="12"/>
        <end position="144"/>
    </location>
</feature>
<dbReference type="CDD" id="cd14824">
    <property type="entry name" value="Longin"/>
    <property type="match status" value="1"/>
</dbReference>
<dbReference type="PANTHER" id="PTHR45806">
    <property type="entry name" value="SYNAPTOBREVIN HOMOLOG YKT6"/>
    <property type="match status" value="1"/>
</dbReference>
<evidence type="ECO:0000256" key="7">
    <source>
        <dbReference type="ARBA" id="ARBA00046278"/>
    </source>
</evidence>
<sequence>MSQKPVLLSILIYYKNINPNSAKLLTVSYNLGYFSFFQRGSLKELINFFSRTIVQRSKCNSFHYIDEIDNSDKNSDLNINYACHLYIQANALAAVLISDKNYNKRVGAMLLQKVCENFEKEYPRNSWLDSKENSFSFPKLNDFLKDYEKPESADILCKMQSDLDETKQILHVTMEKMLEKNEKLQDLVDKSSDLSLQSKYLYKNRISFYTSILTSPYTPDETLEHLNKIEI</sequence>
<dbReference type="InterPro" id="IPR042855">
    <property type="entry name" value="V_SNARE_CC"/>
</dbReference>
<dbReference type="Pfam" id="PF13774">
    <property type="entry name" value="Longin"/>
    <property type="match status" value="1"/>
</dbReference>
<dbReference type="Proteomes" id="UP000078046">
    <property type="component" value="Unassembled WGS sequence"/>
</dbReference>
<dbReference type="OrthoDB" id="27923at2759"/>
<dbReference type="AlphaFoldDB" id="A0A177B4B3"/>
<keyword evidence="12" id="KW-1185">Reference proteome</keyword>
<evidence type="ECO:0000313" key="12">
    <source>
        <dbReference type="Proteomes" id="UP000078046"/>
    </source>
</evidence>
<dbReference type="InterPro" id="IPR011012">
    <property type="entry name" value="Longin-like_dom_sf"/>
</dbReference>
<evidence type="ECO:0000256" key="8">
    <source>
        <dbReference type="PROSITE-ProRule" id="PRU00290"/>
    </source>
</evidence>
<keyword evidence="6" id="KW-0636">Prenylation</keyword>
<gene>
    <name evidence="11" type="ORF">A3Q56_03122</name>
</gene>
<evidence type="ECO:0000313" key="11">
    <source>
        <dbReference type="EMBL" id="OAF69137.1"/>
    </source>
</evidence>
<dbReference type="SUPFAM" id="SSF64356">
    <property type="entry name" value="SNARE-like"/>
    <property type="match status" value="1"/>
</dbReference>
<evidence type="ECO:0000259" key="9">
    <source>
        <dbReference type="PROSITE" id="PS50859"/>
    </source>
</evidence>
<dbReference type="GO" id="GO:0006888">
    <property type="term" value="P:endoplasmic reticulum to Golgi vesicle-mediated transport"/>
    <property type="evidence" value="ECO:0007669"/>
    <property type="project" value="TreeGrafter"/>
</dbReference>
<keyword evidence="5" id="KW-0449">Lipoprotein</keyword>
<dbReference type="Gene3D" id="3.30.450.50">
    <property type="entry name" value="Longin domain"/>
    <property type="match status" value="1"/>
</dbReference>
<evidence type="ECO:0000259" key="10">
    <source>
        <dbReference type="PROSITE" id="PS50892"/>
    </source>
</evidence>
<keyword evidence="4" id="KW-0564">Palmitate</keyword>
<keyword evidence="3" id="KW-0472">Membrane</keyword>
<comment type="subcellular location">
    <subcellularLocation>
        <location evidence="7">Endomembrane system</location>
        <topology evidence="7">Lipid-anchor</topology>
        <orientation evidence="7">Cytoplasmic side</orientation>
    </subcellularLocation>
</comment>
<dbReference type="SMART" id="SM01270">
    <property type="entry name" value="Longin"/>
    <property type="match status" value="1"/>
</dbReference>
<evidence type="ECO:0000256" key="6">
    <source>
        <dbReference type="ARBA" id="ARBA00023289"/>
    </source>
</evidence>
<protein>
    <submittedName>
        <fullName evidence="11">Synaptobrevin YKT6</fullName>
    </submittedName>
</protein>
<keyword evidence="2" id="KW-0488">Methylation</keyword>
<feature type="domain" description="V-SNARE coiled-coil homology" evidence="10">
    <location>
        <begin position="155"/>
        <end position="215"/>
    </location>
</feature>
<evidence type="ECO:0000256" key="3">
    <source>
        <dbReference type="ARBA" id="ARBA00023136"/>
    </source>
</evidence>
<reference evidence="11 12" key="1">
    <citation type="submission" date="2016-04" db="EMBL/GenBank/DDBJ databases">
        <title>The genome of Intoshia linei affirms orthonectids as highly simplified spiralians.</title>
        <authorList>
            <person name="Mikhailov K.V."/>
            <person name="Slusarev G.S."/>
            <person name="Nikitin M.A."/>
            <person name="Logacheva M.D."/>
            <person name="Penin A."/>
            <person name="Aleoshin V."/>
            <person name="Panchin Y.V."/>
        </authorList>
    </citation>
    <scope>NUCLEOTIDE SEQUENCE [LARGE SCALE GENOMIC DNA]</scope>
    <source>
        <strain evidence="11">Intl2013</strain>
        <tissue evidence="11">Whole animal</tissue>
    </source>
</reference>
<evidence type="ECO:0000256" key="5">
    <source>
        <dbReference type="ARBA" id="ARBA00023288"/>
    </source>
</evidence>
<dbReference type="Pfam" id="PF00957">
    <property type="entry name" value="Synaptobrevin"/>
    <property type="match status" value="1"/>
</dbReference>
<proteinExistence type="inferred from homology"/>
<dbReference type="SUPFAM" id="SSF58038">
    <property type="entry name" value="SNARE fusion complex"/>
    <property type="match status" value="1"/>
</dbReference>
<comment type="similarity">
    <text evidence="1">Belongs to the synaptobrevin family.</text>
</comment>
<dbReference type="PROSITE" id="PS50892">
    <property type="entry name" value="V_SNARE"/>
    <property type="match status" value="1"/>
</dbReference>
<dbReference type="GO" id="GO:0005484">
    <property type="term" value="F:SNAP receptor activity"/>
    <property type="evidence" value="ECO:0007669"/>
    <property type="project" value="TreeGrafter"/>
</dbReference>
<evidence type="ECO:0000256" key="1">
    <source>
        <dbReference type="ARBA" id="ARBA00008025"/>
    </source>
</evidence>
<accession>A0A177B4B3</accession>
<dbReference type="GO" id="GO:0005794">
    <property type="term" value="C:Golgi apparatus"/>
    <property type="evidence" value="ECO:0007669"/>
    <property type="project" value="TreeGrafter"/>
</dbReference>